<dbReference type="InterPro" id="IPR023152">
    <property type="entry name" value="RasGAP_CS"/>
</dbReference>
<dbReference type="Gene3D" id="1.10.506.10">
    <property type="entry name" value="GTPase Activation - p120gap, domain 1"/>
    <property type="match status" value="1"/>
</dbReference>
<keyword evidence="2" id="KW-0677">Repeat</keyword>
<evidence type="ECO:0000256" key="3">
    <source>
        <dbReference type="ARBA" id="ARBA00022860"/>
    </source>
</evidence>
<dbReference type="SUPFAM" id="SSF143885">
    <property type="entry name" value="RGC domain-like"/>
    <property type="match status" value="1"/>
</dbReference>
<dbReference type="ExpressionAtlas" id="G1SJM9">
    <property type="expression patterns" value="baseline"/>
</dbReference>
<dbReference type="InterPro" id="IPR000048">
    <property type="entry name" value="IQ_motif_EF-hand-BS"/>
</dbReference>
<dbReference type="Gene3D" id="1.10.418.10">
    <property type="entry name" value="Calponin-like domain"/>
    <property type="match status" value="1"/>
</dbReference>
<evidence type="ECO:0000313" key="8">
    <source>
        <dbReference type="Proteomes" id="UP000001811"/>
    </source>
</evidence>
<dbReference type="GO" id="GO:0010628">
    <property type="term" value="P:positive regulation of gene expression"/>
    <property type="evidence" value="ECO:0007669"/>
    <property type="project" value="Ensembl"/>
</dbReference>
<dbReference type="InterPro" id="IPR001936">
    <property type="entry name" value="RasGAP_dom"/>
</dbReference>
<dbReference type="PROSITE" id="PS50018">
    <property type="entry name" value="RAS_GTPASE_ACTIV_2"/>
    <property type="match status" value="1"/>
</dbReference>
<gene>
    <name evidence="7" type="primary">IQGAP3</name>
</gene>
<dbReference type="PaxDb" id="9986-ENSOCUP00000002952"/>
<dbReference type="SMR" id="G1SJM9"/>
<dbReference type="GO" id="GO:0016328">
    <property type="term" value="C:lateral plasma membrane"/>
    <property type="evidence" value="ECO:0007669"/>
    <property type="project" value="Ensembl"/>
</dbReference>
<dbReference type="FunCoup" id="G1SJM9">
    <property type="interactions" value="96"/>
</dbReference>
<dbReference type="PROSITE" id="PS50021">
    <property type="entry name" value="CH"/>
    <property type="match status" value="1"/>
</dbReference>
<dbReference type="GO" id="GO:0010629">
    <property type="term" value="P:negative regulation of gene expression"/>
    <property type="evidence" value="ECO:0007669"/>
    <property type="project" value="Ensembl"/>
</dbReference>
<dbReference type="PANTHER" id="PTHR14149">
    <property type="entry name" value="RAS GTPASE-ACTIVATING PROTEIN WITH IQ MOTIF"/>
    <property type="match status" value="1"/>
</dbReference>
<dbReference type="GO" id="GO:0033601">
    <property type="term" value="P:positive regulation of mammary gland epithelial cell proliferation"/>
    <property type="evidence" value="ECO:0007669"/>
    <property type="project" value="Ensembl"/>
</dbReference>
<name>G1SJM9_RABIT</name>
<dbReference type="GeneTree" id="ENSGT00950000183076"/>
<dbReference type="Pfam" id="PF00612">
    <property type="entry name" value="IQ"/>
    <property type="match status" value="4"/>
</dbReference>
<dbReference type="GO" id="GO:0043410">
    <property type="term" value="P:positive regulation of MAPK cascade"/>
    <property type="evidence" value="ECO:0007669"/>
    <property type="project" value="Ensembl"/>
</dbReference>
<dbReference type="EMBL" id="AAGW02000402">
    <property type="status" value="NOT_ANNOTATED_CDS"/>
    <property type="molecule type" value="Genomic_DNA"/>
</dbReference>
<dbReference type="STRING" id="9986.ENSOCUP00000002952"/>
<accession>G1SJM9</accession>
<proteinExistence type="predicted"/>
<protein>
    <submittedName>
        <fullName evidence="7">IQ motif containing GTPase activating protein 3</fullName>
    </submittedName>
</protein>
<reference evidence="7" key="3">
    <citation type="submission" date="2025-09" db="UniProtKB">
        <authorList>
            <consortium name="Ensembl"/>
        </authorList>
    </citation>
    <scope>IDENTIFICATION</scope>
    <source>
        <strain evidence="7">Thorbecke</strain>
    </source>
</reference>
<dbReference type="GO" id="GO:0005911">
    <property type="term" value="C:cell-cell junction"/>
    <property type="evidence" value="ECO:0007669"/>
    <property type="project" value="Ensembl"/>
</dbReference>
<evidence type="ECO:0000256" key="4">
    <source>
        <dbReference type="SAM" id="MobiDB-lite"/>
    </source>
</evidence>
<dbReference type="EMBL" id="AAGW02000400">
    <property type="status" value="NOT_ANNOTATED_CDS"/>
    <property type="molecule type" value="Genomic_DNA"/>
</dbReference>
<dbReference type="PANTHER" id="PTHR14149:SF10">
    <property type="entry name" value="RAS GTPASE-ACTIVATING-LIKE PROTEIN IQGAP3"/>
    <property type="match status" value="1"/>
</dbReference>
<feature type="compositionally biased region" description="Basic and acidic residues" evidence="4">
    <location>
        <begin position="51"/>
        <end position="67"/>
    </location>
</feature>
<dbReference type="Ensembl" id="ENSOCUT00000003402.3">
    <property type="protein sequence ID" value="ENSOCUP00000002952.3"/>
    <property type="gene ID" value="ENSOCUG00000012177.3"/>
</dbReference>
<organism evidence="7 8">
    <name type="scientific">Oryctolagus cuniculus</name>
    <name type="common">Rabbit</name>
    <dbReference type="NCBI Taxonomy" id="9986"/>
    <lineage>
        <taxon>Eukaryota</taxon>
        <taxon>Metazoa</taxon>
        <taxon>Chordata</taxon>
        <taxon>Craniata</taxon>
        <taxon>Vertebrata</taxon>
        <taxon>Euteleostomi</taxon>
        <taxon>Mammalia</taxon>
        <taxon>Eutheria</taxon>
        <taxon>Euarchontoglires</taxon>
        <taxon>Glires</taxon>
        <taxon>Lagomorpha</taxon>
        <taxon>Leporidae</taxon>
        <taxon>Oryctolagus</taxon>
    </lineage>
</organism>
<keyword evidence="1" id="KW-0597">Phosphoprotein</keyword>
<keyword evidence="8" id="KW-1185">Reference proteome</keyword>
<dbReference type="GO" id="GO:0005096">
    <property type="term" value="F:GTPase activator activity"/>
    <property type="evidence" value="ECO:0007669"/>
    <property type="project" value="TreeGrafter"/>
</dbReference>
<dbReference type="GO" id="GO:0031267">
    <property type="term" value="F:small GTPase binding"/>
    <property type="evidence" value="ECO:0007669"/>
    <property type="project" value="Ensembl"/>
</dbReference>
<dbReference type="GO" id="GO:1903479">
    <property type="term" value="P:mitotic actomyosin contractile ring assembly actin filament organization"/>
    <property type="evidence" value="ECO:0007669"/>
    <property type="project" value="TreeGrafter"/>
</dbReference>
<dbReference type="InterPro" id="IPR008936">
    <property type="entry name" value="Rho_GTPase_activation_prot"/>
</dbReference>
<dbReference type="GO" id="GO:0000082">
    <property type="term" value="P:G1/S transition of mitotic cell cycle"/>
    <property type="evidence" value="ECO:0007669"/>
    <property type="project" value="Ensembl"/>
</dbReference>
<dbReference type="SUPFAM" id="SSF47576">
    <property type="entry name" value="Calponin-homology domain, CH-domain"/>
    <property type="match status" value="1"/>
</dbReference>
<dbReference type="SUPFAM" id="SSF48350">
    <property type="entry name" value="GTPase activation domain, GAP"/>
    <property type="match status" value="1"/>
</dbReference>
<dbReference type="Pfam" id="PF00307">
    <property type="entry name" value="CH"/>
    <property type="match status" value="1"/>
</dbReference>
<evidence type="ECO:0000256" key="1">
    <source>
        <dbReference type="ARBA" id="ARBA00022553"/>
    </source>
</evidence>
<dbReference type="GO" id="GO:0007265">
    <property type="term" value="P:Ras protein signal transduction"/>
    <property type="evidence" value="ECO:0007669"/>
    <property type="project" value="Ensembl"/>
</dbReference>
<dbReference type="FunFam" id="1.20.5.190:FF:000033">
    <property type="entry name" value="IQ motif containing GTPase activating protein 3"/>
    <property type="match status" value="1"/>
</dbReference>
<evidence type="ECO:0000259" key="6">
    <source>
        <dbReference type="PROSITE" id="PS50021"/>
    </source>
</evidence>
<dbReference type="FunFam" id="1.10.418.10:FF:000013">
    <property type="entry name" value="IQ motif containing GTPase activating protein 1"/>
    <property type="match status" value="1"/>
</dbReference>
<feature type="domain" description="Ras-GAP" evidence="5">
    <location>
        <begin position="1077"/>
        <end position="1310"/>
    </location>
</feature>
<dbReference type="eggNOG" id="KOG2128">
    <property type="taxonomic scope" value="Eukaryota"/>
</dbReference>
<sequence>MAVAQLSPASSISWSTLNWYSLNSSWSTAWASSWLRQTLGLSPRPRATVARTEHRPGPAGEGRRSAEPRLPQVLHRGARHDLRVPAATRVLPLRPPPDERLTAEEMDEQRRQNVAYQYLCRLEEAKRWMEACLKEELPSPVELEESLRNGVLLAKLGHCFAPSVVPLKKIYDVEQLRYQATGLHFRHTDNINFWLSAIAHIGLPSTFFPETTDIYDKKNMPRVVYCIHALSLFLFRLGLAPQIQDLYGKVKFTAEELSNMASELAKYGLQLPAFSKIGGILANELSVDEAAVHAAVLAINEAVERGVVEDTLAALQNPNALLGNLQEPLAPIYQELLAQAKLEKAANARNHFLQNDRESQDIYDFYLTQAEIQGNINHVNVHGALEVVDDALERQSPEALLEALQDPALALRGVRRDFADWYLEQLSSDREQKAQELGLVELLDKEEVQAGVAAANRKGEQEQAMLQAVRRINRAIQRGVAADTARELMCPEAQLPPVYPCAAAVYQRELAVLQRQQQGELSQEELFVAVEMLSAVVLINQALEAKDTSGFWSSLGSPATGLAEVEAENAQRYFDALVKLRQVRGVDGAFLSWNDLQATVSQVNAQVQEETDQVLAVSLINEALDQDSPEKTLSALLLPTAGLDSVSLPVAPRYHLLLVAAKRQKAQATGDPGAVLWLEEIRQGVVRANQDTDTAQRMALGVAAINQAIKEGKAAQTERVLRNPSVGLRGVVPDCADGYQRALEGAVAKKRRPGDTAFWVQHDMKDGTAYYFHLQTFQGAWERPPDCRLNTAHLTREEIQSAVTKVTAAHDRQQLWKANVGLVIRLQARLRGFLVRQKFAERSHFLRTWLPAVVKIQAHWRGHRQRRSYLKRLQYLKANVDAVIKIQAWARMWAARRQYLRRLRYFQKHVDSVVKIQAFFRARKARDDYRMLVHAAHPPLSVVRRFAHLLNQSQQDFSAEAELLQLQEEVVRKIRSNQQLEQDLNLMDIKIGLLVRNRITLQEVVSHCKKLTKKNKEQLSDMMVLDKQKGLKSLSKEKRQKLEAYQHLFYLLQTQPIYLAKLIFQMPQNRTTKFMEAVIFSLYNYASNRREAYLLLQLFKTALQEEIKSKVEQPQDVVTGNPTVVRLVVRFYRNERGQSALREILGKVIQDVLEDKTLSVHTDPVHLYKTWINQTEAQTGQRSQLPYDVTPEQALSHPEVQRRLDISLRNLLAMTDKFLAAIISSVDQIPYGMRYVAKVLKTTLAEKFPDATETEVYKVVGNLLYYRFLNPAVVAPDAFDIVAMAAGGALAAPQRHALGAVAQLLQHAAAGKAFSGENGHLRVLNDYLEETHHKFRKFVCRACQVPEPEERFAMDEYSDMVAVAKPVVYITVGELVNTHRLLLEHQDWIAPDHRDPLHELLEDLGELPTVPDLIGENIAADGHMDLSKLEVSLSLTNKFEGLEADADDTSARSLLLSTKQMLADIIQFHPGDSLTEILSLSASREQEVAHKRLMCRRQACEAQTPEPLRRHRSLTAHSLLPLAEKQRRVLRNLRRLEGLGLVSARDGYQGLVDELAKDIRNQRRHRQRRKAELLKLQATIQGLNAKTTFYEEQGDYYSQYIQACLGHLAPSSKSAGKGKKQPSLHYTAAQLLEKGVLVEIEDLPASHFRNVIFDITPGDEAGKFEVSAKFLGVDMERFQLHYQDLLQLQYEGVAIMKLFNKAKVNVNLLIFLLNKKFLRK</sequence>
<dbReference type="Bgee" id="ENSOCUG00000012177">
    <property type="expression patterns" value="Expressed in blood and 13 other cell types or tissues"/>
</dbReference>
<dbReference type="InterPro" id="IPR036872">
    <property type="entry name" value="CH_dom_sf"/>
</dbReference>
<dbReference type="PROSITE" id="PS50096">
    <property type="entry name" value="IQ"/>
    <property type="match status" value="4"/>
</dbReference>
<dbReference type="SMART" id="SM00033">
    <property type="entry name" value="CH"/>
    <property type="match status" value="1"/>
</dbReference>
<reference evidence="7" key="2">
    <citation type="submission" date="2025-08" db="UniProtKB">
        <authorList>
            <consortium name="Ensembl"/>
        </authorList>
    </citation>
    <scope>IDENTIFICATION</scope>
    <source>
        <strain evidence="7">Thorbecke</strain>
    </source>
</reference>
<evidence type="ECO:0000256" key="2">
    <source>
        <dbReference type="ARBA" id="ARBA00022737"/>
    </source>
</evidence>
<dbReference type="EMBL" id="AAGW02000401">
    <property type="status" value="NOT_ANNOTATED_CDS"/>
    <property type="molecule type" value="Genomic_DNA"/>
</dbReference>
<dbReference type="InterPro" id="IPR001715">
    <property type="entry name" value="CH_dom"/>
</dbReference>
<dbReference type="GO" id="GO:0033598">
    <property type="term" value="P:mammary gland epithelial cell proliferation"/>
    <property type="evidence" value="ECO:0007669"/>
    <property type="project" value="Ensembl"/>
</dbReference>
<dbReference type="InterPro" id="IPR000593">
    <property type="entry name" value="RasGAP_C"/>
</dbReference>
<dbReference type="SMART" id="SM00323">
    <property type="entry name" value="RasGAP"/>
    <property type="match status" value="1"/>
</dbReference>
<dbReference type="Proteomes" id="UP000001811">
    <property type="component" value="Chromosome 13"/>
</dbReference>
<dbReference type="Gene3D" id="1.20.5.190">
    <property type="match status" value="2"/>
</dbReference>
<dbReference type="SMART" id="SM00015">
    <property type="entry name" value="IQ"/>
    <property type="match status" value="4"/>
</dbReference>
<dbReference type="FunFam" id="1.10.506.10:FF:000004">
    <property type="entry name" value="IQ motif containing GTPase activating protein 1"/>
    <property type="match status" value="1"/>
</dbReference>
<dbReference type="GO" id="GO:0005938">
    <property type="term" value="C:cell cortex"/>
    <property type="evidence" value="ECO:0007669"/>
    <property type="project" value="TreeGrafter"/>
</dbReference>
<dbReference type="GO" id="GO:0070856">
    <property type="term" value="F:myosin VI light chain binding"/>
    <property type="evidence" value="ECO:0007669"/>
    <property type="project" value="Ensembl"/>
</dbReference>
<dbReference type="GO" id="GO:0051015">
    <property type="term" value="F:actin filament binding"/>
    <property type="evidence" value="ECO:0007669"/>
    <property type="project" value="TreeGrafter"/>
</dbReference>
<dbReference type="InParanoid" id="G1SJM9"/>
<evidence type="ECO:0000313" key="7">
    <source>
        <dbReference type="Ensembl" id="ENSOCUP00000002952.3"/>
    </source>
</evidence>
<dbReference type="Pfam" id="PF03836">
    <property type="entry name" value="RasGAP_C"/>
    <property type="match status" value="1"/>
</dbReference>
<dbReference type="GO" id="GO:0070371">
    <property type="term" value="P:ERK1 and ERK2 cascade"/>
    <property type="evidence" value="ECO:0007669"/>
    <property type="project" value="Ensembl"/>
</dbReference>
<dbReference type="GO" id="GO:0010467">
    <property type="term" value="P:gene expression"/>
    <property type="evidence" value="ECO:0007669"/>
    <property type="project" value="Ensembl"/>
</dbReference>
<keyword evidence="3" id="KW-0112">Calmodulin-binding</keyword>
<reference evidence="7 8" key="1">
    <citation type="journal article" date="2011" name="Nature">
        <title>A high-resolution map of human evolutionary constraint using 29 mammals.</title>
        <authorList>
            <person name="Lindblad-Toh K."/>
            <person name="Garber M."/>
            <person name="Zuk O."/>
            <person name="Lin M.F."/>
            <person name="Parker B.J."/>
            <person name="Washietl S."/>
            <person name="Kheradpour P."/>
            <person name="Ernst J."/>
            <person name="Jordan G."/>
            <person name="Mauceli E."/>
            <person name="Ward L.D."/>
            <person name="Lowe C.B."/>
            <person name="Holloway A.K."/>
            <person name="Clamp M."/>
            <person name="Gnerre S."/>
            <person name="Alfoldi J."/>
            <person name="Beal K."/>
            <person name="Chang J."/>
            <person name="Clawson H."/>
            <person name="Cuff J."/>
            <person name="Di Palma F."/>
            <person name="Fitzgerald S."/>
            <person name="Flicek P."/>
            <person name="Guttman M."/>
            <person name="Hubisz M.J."/>
            <person name="Jaffe D.B."/>
            <person name="Jungreis I."/>
            <person name="Kent W.J."/>
            <person name="Kostka D."/>
            <person name="Lara M."/>
            <person name="Martins A.L."/>
            <person name="Massingham T."/>
            <person name="Moltke I."/>
            <person name="Raney B.J."/>
            <person name="Rasmussen M.D."/>
            <person name="Robinson J."/>
            <person name="Stark A."/>
            <person name="Vilella A.J."/>
            <person name="Wen J."/>
            <person name="Xie X."/>
            <person name="Zody M.C."/>
            <person name="Baldwin J."/>
            <person name="Bloom T."/>
            <person name="Chin C.W."/>
            <person name="Heiman D."/>
            <person name="Nicol R."/>
            <person name="Nusbaum C."/>
            <person name="Young S."/>
            <person name="Wilkinson J."/>
            <person name="Worley K.C."/>
            <person name="Kovar C.L."/>
            <person name="Muzny D.M."/>
            <person name="Gibbs R.A."/>
            <person name="Cree A."/>
            <person name="Dihn H.H."/>
            <person name="Fowler G."/>
            <person name="Jhangiani S."/>
            <person name="Joshi V."/>
            <person name="Lee S."/>
            <person name="Lewis L.R."/>
            <person name="Nazareth L.V."/>
            <person name="Okwuonu G."/>
            <person name="Santibanez J."/>
            <person name="Warren W.C."/>
            <person name="Mardis E.R."/>
            <person name="Weinstock G.M."/>
            <person name="Wilson R.K."/>
            <person name="Delehaunty K."/>
            <person name="Dooling D."/>
            <person name="Fronik C."/>
            <person name="Fulton L."/>
            <person name="Fulton B."/>
            <person name="Graves T."/>
            <person name="Minx P."/>
            <person name="Sodergren E."/>
            <person name="Birney E."/>
            <person name="Margulies E.H."/>
            <person name="Herrero J."/>
            <person name="Green E.D."/>
            <person name="Haussler D."/>
            <person name="Siepel A."/>
            <person name="Goldman N."/>
            <person name="Pollard K.S."/>
            <person name="Pedersen J.S."/>
            <person name="Lander E.S."/>
            <person name="Kellis M."/>
        </authorList>
    </citation>
    <scope>NUCLEOTIDE SEQUENCE [LARGE SCALE GENOMIC DNA]</scope>
    <source>
        <strain evidence="7 8">Thorbecke inbred</strain>
    </source>
</reference>
<feature type="region of interest" description="Disordered" evidence="4">
    <location>
        <begin position="45"/>
        <end position="67"/>
    </location>
</feature>
<dbReference type="Pfam" id="PF00616">
    <property type="entry name" value="RasGAP"/>
    <property type="match status" value="1"/>
</dbReference>
<evidence type="ECO:0000259" key="5">
    <source>
        <dbReference type="PROSITE" id="PS50018"/>
    </source>
</evidence>
<dbReference type="GO" id="GO:0008361">
    <property type="term" value="P:regulation of cell size"/>
    <property type="evidence" value="ECO:0007669"/>
    <property type="project" value="Ensembl"/>
</dbReference>
<feature type="domain" description="Calponin-homology (CH)" evidence="6">
    <location>
        <begin position="119"/>
        <end position="234"/>
    </location>
</feature>
<dbReference type="GO" id="GO:0005516">
    <property type="term" value="F:calmodulin binding"/>
    <property type="evidence" value="ECO:0007669"/>
    <property type="project" value="UniProtKB-KW"/>
</dbReference>
<dbReference type="PROSITE" id="PS00509">
    <property type="entry name" value="RAS_GTPASE_ACTIV_1"/>
    <property type="match status" value="1"/>
</dbReference>